<reference evidence="2" key="1">
    <citation type="submission" date="2020-05" db="EMBL/GenBank/DDBJ databases">
        <title>Mycena genomes resolve the evolution of fungal bioluminescence.</title>
        <authorList>
            <person name="Tsai I.J."/>
        </authorList>
    </citation>
    <scope>NUCLEOTIDE SEQUENCE</scope>
    <source>
        <strain evidence="2">160909Yilan</strain>
    </source>
</reference>
<dbReference type="EMBL" id="JACAZH010000004">
    <property type="protein sequence ID" value="KAF7371096.1"/>
    <property type="molecule type" value="Genomic_DNA"/>
</dbReference>
<proteinExistence type="predicted"/>
<dbReference type="Proteomes" id="UP000623467">
    <property type="component" value="Unassembled WGS sequence"/>
</dbReference>
<protein>
    <submittedName>
        <fullName evidence="2">HET-domain-containing protein</fullName>
    </submittedName>
</protein>
<feature type="domain" description="Heterokaryon incompatibility" evidence="1">
    <location>
        <begin position="193"/>
        <end position="296"/>
    </location>
</feature>
<evidence type="ECO:0000313" key="3">
    <source>
        <dbReference type="Proteomes" id="UP000623467"/>
    </source>
</evidence>
<dbReference type="PANTHER" id="PTHR33112">
    <property type="entry name" value="DOMAIN PROTEIN, PUTATIVE-RELATED"/>
    <property type="match status" value="1"/>
</dbReference>
<sequence length="622" mass="68902">MLSAESQSLVCVACQSTLFSSVGFHAAWTAQSSDSRPYTYSVKMEDAQASAARGCNWCSLLVPELAAAKETAIEFGVHSPDTHESADPAAETFVVKVEFRTPAAGGGPVAETPLGLQTLHIEINDFYIGTRYHVYAEPDIGDIASKYITARATSQVHPEEFFDQARESLRVCTTLSPGHEDCIPPQTDERAFYAALSYVWGEDQPHKTTSHNIGMYTAVGLDAAHIPQTILDAIAVVKALGLRFLWVDAYCIIQDDTKDKQKEIARMRSIYRDAHVTLIAANAPRVSAGFLKDREALSSAIRLPFICPDDNELARVVSRRTSPLPARAYFLAWTLQYSCISQNPTAIGGAPEMHENVRLEPFMFRPDAVIPSFEQEVALRNRWNTIIGEYTRRDLTHEKDRLIAIGAVAEEFGRFWKNSEYIAGIWRHNLLEDLLWSKQHAVGGSLPGRPAEYRAPTWPWASVNGTVLTAEKMNLLWPTRRRYLCEIIHCEAALRAGDKSFGQVTGGMLQLQAGLIEMFWSPANSTLSLKDLGGVTNIVTRSAYRDCDEEASQADRQVYALPIRCCEGGGFGSIEGILVVPSEQLESNYCRIGSFVIGTLRPKIHFDPEAWLAGPKRKVSIV</sequence>
<accession>A0A8H7DH07</accession>
<dbReference type="PANTHER" id="PTHR33112:SF16">
    <property type="entry name" value="HETEROKARYON INCOMPATIBILITY DOMAIN-CONTAINING PROTEIN"/>
    <property type="match status" value="1"/>
</dbReference>
<evidence type="ECO:0000259" key="1">
    <source>
        <dbReference type="Pfam" id="PF06985"/>
    </source>
</evidence>
<comment type="caution">
    <text evidence="2">The sequence shown here is derived from an EMBL/GenBank/DDBJ whole genome shotgun (WGS) entry which is preliminary data.</text>
</comment>
<keyword evidence="3" id="KW-1185">Reference proteome</keyword>
<name>A0A8H7DH07_9AGAR</name>
<organism evidence="2 3">
    <name type="scientific">Mycena sanguinolenta</name>
    <dbReference type="NCBI Taxonomy" id="230812"/>
    <lineage>
        <taxon>Eukaryota</taxon>
        <taxon>Fungi</taxon>
        <taxon>Dikarya</taxon>
        <taxon>Basidiomycota</taxon>
        <taxon>Agaricomycotina</taxon>
        <taxon>Agaricomycetes</taxon>
        <taxon>Agaricomycetidae</taxon>
        <taxon>Agaricales</taxon>
        <taxon>Marasmiineae</taxon>
        <taxon>Mycenaceae</taxon>
        <taxon>Mycena</taxon>
    </lineage>
</organism>
<evidence type="ECO:0000313" key="2">
    <source>
        <dbReference type="EMBL" id="KAF7371096.1"/>
    </source>
</evidence>
<dbReference type="OrthoDB" id="5125733at2759"/>
<gene>
    <name evidence="2" type="ORF">MSAN_00744400</name>
</gene>
<dbReference type="InterPro" id="IPR010730">
    <property type="entry name" value="HET"/>
</dbReference>
<dbReference type="AlphaFoldDB" id="A0A8H7DH07"/>
<dbReference type="Pfam" id="PF06985">
    <property type="entry name" value="HET"/>
    <property type="match status" value="1"/>
</dbReference>